<keyword evidence="1" id="KW-0503">Monooxygenase</keyword>
<reference evidence="1" key="2">
    <citation type="submission" date="2021-09" db="EMBL/GenBank/DDBJ databases">
        <authorList>
            <person name="Gilroy R."/>
        </authorList>
    </citation>
    <scope>NUCLEOTIDE SEQUENCE</scope>
    <source>
        <strain evidence="1">CHK165-8395</strain>
    </source>
</reference>
<reference evidence="1" key="1">
    <citation type="journal article" date="2021" name="PeerJ">
        <title>Extensive microbial diversity within the chicken gut microbiome revealed by metagenomics and culture.</title>
        <authorList>
            <person name="Gilroy R."/>
            <person name="Ravi A."/>
            <person name="Getino M."/>
            <person name="Pursley I."/>
            <person name="Horton D.L."/>
            <person name="Alikhan N.F."/>
            <person name="Baker D."/>
            <person name="Gharbi K."/>
            <person name="Hall N."/>
            <person name="Watson M."/>
            <person name="Adriaenssens E.M."/>
            <person name="Foster-Nyarko E."/>
            <person name="Jarju S."/>
            <person name="Secka A."/>
            <person name="Antonio M."/>
            <person name="Oren A."/>
            <person name="Chaudhuri R.R."/>
            <person name="La Ragione R."/>
            <person name="Hildebrand F."/>
            <person name="Pallen M.J."/>
        </authorList>
    </citation>
    <scope>NUCLEOTIDE SEQUENCE</scope>
    <source>
        <strain evidence="1">CHK165-8395</strain>
    </source>
</reference>
<evidence type="ECO:0000313" key="1">
    <source>
        <dbReference type="EMBL" id="HJF07879.1"/>
    </source>
</evidence>
<dbReference type="GO" id="GO:0004497">
    <property type="term" value="F:monooxygenase activity"/>
    <property type="evidence" value="ECO:0007669"/>
    <property type="project" value="UniProtKB-KW"/>
</dbReference>
<proteinExistence type="predicted"/>
<gene>
    <name evidence="1" type="ORF">K8U81_06775</name>
</gene>
<sequence>EKRGASVDELRELLGRGRAKLGIFEGDLFEGELEIGQAASMIKYLQPVSEVMKELVEDYNAALRRIQDELNWN</sequence>
<name>A0A921FEH9_9BACT</name>
<evidence type="ECO:0000313" key="2">
    <source>
        <dbReference type="Proteomes" id="UP000718012"/>
    </source>
</evidence>
<dbReference type="Proteomes" id="UP000718012">
    <property type="component" value="Unassembled WGS sequence"/>
</dbReference>
<protein>
    <submittedName>
        <fullName evidence="1">Nitronate monooxygenase</fullName>
    </submittedName>
</protein>
<accession>A0A921FEH9</accession>
<dbReference type="InterPro" id="IPR013785">
    <property type="entry name" value="Aldolase_TIM"/>
</dbReference>
<dbReference type="AlphaFoldDB" id="A0A921FEH9"/>
<keyword evidence="1" id="KW-0560">Oxidoreductase</keyword>
<comment type="caution">
    <text evidence="1">The sequence shown here is derived from an EMBL/GenBank/DDBJ whole genome shotgun (WGS) entry which is preliminary data.</text>
</comment>
<organism evidence="1 2">
    <name type="scientific">Phocaeicola coprocola</name>
    <dbReference type="NCBI Taxonomy" id="310298"/>
    <lineage>
        <taxon>Bacteria</taxon>
        <taxon>Pseudomonadati</taxon>
        <taxon>Bacteroidota</taxon>
        <taxon>Bacteroidia</taxon>
        <taxon>Bacteroidales</taxon>
        <taxon>Bacteroidaceae</taxon>
        <taxon>Phocaeicola</taxon>
    </lineage>
</organism>
<dbReference type="Gene3D" id="3.20.20.70">
    <property type="entry name" value="Aldolase class I"/>
    <property type="match status" value="1"/>
</dbReference>
<feature type="non-terminal residue" evidence="1">
    <location>
        <position position="1"/>
    </location>
</feature>
<dbReference type="EMBL" id="DYXD01000154">
    <property type="protein sequence ID" value="HJF07879.1"/>
    <property type="molecule type" value="Genomic_DNA"/>
</dbReference>